<evidence type="ECO:0000313" key="2">
    <source>
        <dbReference type="EnsemblPlants" id="OMERI07G14530.1"/>
    </source>
</evidence>
<proteinExistence type="predicted"/>
<organism evidence="2">
    <name type="scientific">Oryza meridionalis</name>
    <dbReference type="NCBI Taxonomy" id="40149"/>
    <lineage>
        <taxon>Eukaryota</taxon>
        <taxon>Viridiplantae</taxon>
        <taxon>Streptophyta</taxon>
        <taxon>Embryophyta</taxon>
        <taxon>Tracheophyta</taxon>
        <taxon>Spermatophyta</taxon>
        <taxon>Magnoliopsida</taxon>
        <taxon>Liliopsida</taxon>
        <taxon>Poales</taxon>
        <taxon>Poaceae</taxon>
        <taxon>BOP clade</taxon>
        <taxon>Oryzoideae</taxon>
        <taxon>Oryzeae</taxon>
        <taxon>Oryzinae</taxon>
        <taxon>Oryza</taxon>
    </lineage>
</organism>
<keyword evidence="3" id="KW-1185">Reference proteome</keyword>
<evidence type="ECO:0000256" key="1">
    <source>
        <dbReference type="SAM" id="MobiDB-lite"/>
    </source>
</evidence>
<sequence length="280" mass="29591">MRATGRYPSRPGTSAAWLGCRYHQWIPDTFAASLRLQPRNAKFASSRTLSPCSSSLLEYHVRKNLPASVRYVPPSAAKNRVSSGVSLYSPAASPGSSHSGCPASVAAALKSSSRGKLILPGTVRCRGIPNLGSPVYLDGSSAMEQRPVVHADGEVLVVPRAAGARVVHVGVGVADVADPARQRDGDGVADVAAAGVERHDGLHLEAFLLRHAEQLPVRAPLVPRRPGGLDDAPPHVRHDAVDAGLPPQPPQPRPQPRRVLQLVLRGDHAQLHATPRRGAA</sequence>
<dbReference type="HOGENOM" id="CLU_995286_0_0_1"/>
<dbReference type="Proteomes" id="UP000008021">
    <property type="component" value="Chromosome 7"/>
</dbReference>
<feature type="compositionally biased region" description="Basic and acidic residues" evidence="1">
    <location>
        <begin position="232"/>
        <end position="241"/>
    </location>
</feature>
<name>A0A0E0ECQ6_9ORYZ</name>
<reference evidence="2" key="2">
    <citation type="submission" date="2018-05" db="EMBL/GenBank/DDBJ databases">
        <title>OmerRS3 (Oryza meridionalis Reference Sequence Version 3).</title>
        <authorList>
            <person name="Zhang J."/>
            <person name="Kudrna D."/>
            <person name="Lee S."/>
            <person name="Talag J."/>
            <person name="Welchert J."/>
            <person name="Wing R.A."/>
        </authorList>
    </citation>
    <scope>NUCLEOTIDE SEQUENCE [LARGE SCALE GENOMIC DNA]</scope>
    <source>
        <strain evidence="2">cv. OR44</strain>
    </source>
</reference>
<reference evidence="2" key="1">
    <citation type="submission" date="2015-04" db="UniProtKB">
        <authorList>
            <consortium name="EnsemblPlants"/>
        </authorList>
    </citation>
    <scope>IDENTIFICATION</scope>
</reference>
<feature type="region of interest" description="Disordered" evidence="1">
    <location>
        <begin position="221"/>
        <end position="257"/>
    </location>
</feature>
<protein>
    <submittedName>
        <fullName evidence="2">Uncharacterized protein</fullName>
    </submittedName>
</protein>
<evidence type="ECO:0000313" key="3">
    <source>
        <dbReference type="Proteomes" id="UP000008021"/>
    </source>
</evidence>
<accession>A0A0E0ECQ6</accession>
<dbReference type="Gramene" id="OMERI07G14530.1">
    <property type="protein sequence ID" value="OMERI07G14530.1"/>
    <property type="gene ID" value="OMERI07G14530"/>
</dbReference>
<dbReference type="EnsemblPlants" id="OMERI07G14530.1">
    <property type="protein sequence ID" value="OMERI07G14530.1"/>
    <property type="gene ID" value="OMERI07G14530"/>
</dbReference>
<dbReference type="AlphaFoldDB" id="A0A0E0ECQ6"/>